<evidence type="ECO:0000256" key="3">
    <source>
        <dbReference type="ARBA" id="ARBA00022475"/>
    </source>
</evidence>
<feature type="transmembrane region" description="Helical" evidence="7">
    <location>
        <begin position="139"/>
        <end position="159"/>
    </location>
</feature>
<keyword evidence="6 7" id="KW-0472">Membrane</keyword>
<feature type="transmembrane region" description="Helical" evidence="7">
    <location>
        <begin position="42"/>
        <end position="59"/>
    </location>
</feature>
<feature type="transmembrane region" description="Helical" evidence="7">
    <location>
        <begin position="111"/>
        <end position="133"/>
    </location>
</feature>
<organism evidence="8 9">
    <name type="scientific">Selenihalanaerobacter shriftii</name>
    <dbReference type="NCBI Taxonomy" id="142842"/>
    <lineage>
        <taxon>Bacteria</taxon>
        <taxon>Bacillati</taxon>
        <taxon>Bacillota</taxon>
        <taxon>Clostridia</taxon>
        <taxon>Halanaerobiales</taxon>
        <taxon>Halobacteroidaceae</taxon>
        <taxon>Selenihalanaerobacter</taxon>
    </lineage>
</organism>
<keyword evidence="4 7" id="KW-0812">Transmembrane</keyword>
<dbReference type="RefSeq" id="WP_078809597.1">
    <property type="nucleotide sequence ID" value="NZ_FUWM01000008.1"/>
</dbReference>
<dbReference type="PANTHER" id="PTHR34184">
    <property type="entry name" value="UPF0718 PROTEIN YCGR"/>
    <property type="match status" value="1"/>
</dbReference>
<name>A0A1T4LEM1_9FIRM</name>
<evidence type="ECO:0000256" key="6">
    <source>
        <dbReference type="ARBA" id="ARBA00023136"/>
    </source>
</evidence>
<dbReference type="AlphaFoldDB" id="A0A1T4LEM1"/>
<evidence type="ECO:0000256" key="2">
    <source>
        <dbReference type="ARBA" id="ARBA00006386"/>
    </source>
</evidence>
<gene>
    <name evidence="8" type="ORF">SAMN02745118_01104</name>
</gene>
<comment type="similarity">
    <text evidence="2">Belongs to the UPF0718 family.</text>
</comment>
<dbReference type="GO" id="GO:0005886">
    <property type="term" value="C:plasma membrane"/>
    <property type="evidence" value="ECO:0007669"/>
    <property type="project" value="UniProtKB-SubCell"/>
</dbReference>
<dbReference type="PANTHER" id="PTHR34184:SF4">
    <property type="entry name" value="UPF0718 PROTEIN YCGR"/>
    <property type="match status" value="1"/>
</dbReference>
<dbReference type="InterPro" id="IPR052923">
    <property type="entry name" value="UPF0718"/>
</dbReference>
<comment type="subcellular location">
    <subcellularLocation>
        <location evidence="1">Cell membrane</location>
        <topology evidence="1">Multi-pass membrane protein</topology>
    </subcellularLocation>
</comment>
<protein>
    <submittedName>
        <fullName evidence="8">Predicted permease</fullName>
    </submittedName>
</protein>
<evidence type="ECO:0000313" key="9">
    <source>
        <dbReference type="Proteomes" id="UP000190625"/>
    </source>
</evidence>
<evidence type="ECO:0000256" key="1">
    <source>
        <dbReference type="ARBA" id="ARBA00004651"/>
    </source>
</evidence>
<dbReference type="Proteomes" id="UP000190625">
    <property type="component" value="Unassembled WGS sequence"/>
</dbReference>
<evidence type="ECO:0000256" key="7">
    <source>
        <dbReference type="SAM" id="Phobius"/>
    </source>
</evidence>
<keyword evidence="5 7" id="KW-1133">Transmembrane helix</keyword>
<proteinExistence type="inferred from homology"/>
<keyword evidence="9" id="KW-1185">Reference proteome</keyword>
<dbReference type="Pfam" id="PF03773">
    <property type="entry name" value="ArsP_1"/>
    <property type="match status" value="1"/>
</dbReference>
<dbReference type="STRING" id="142842.SAMN02745118_01104"/>
<accession>A0A1T4LEM1</accession>
<evidence type="ECO:0000313" key="8">
    <source>
        <dbReference type="EMBL" id="SJZ53100.1"/>
    </source>
</evidence>
<evidence type="ECO:0000256" key="5">
    <source>
        <dbReference type="ARBA" id="ARBA00022989"/>
    </source>
</evidence>
<reference evidence="9" key="1">
    <citation type="submission" date="2017-02" db="EMBL/GenBank/DDBJ databases">
        <authorList>
            <person name="Varghese N."/>
            <person name="Submissions S."/>
        </authorList>
    </citation>
    <scope>NUCLEOTIDE SEQUENCE [LARGE SCALE GENOMIC DNA]</scope>
    <source>
        <strain evidence="9">ATCC BAA-73</strain>
    </source>
</reference>
<feature type="transmembrane region" description="Helical" evidence="7">
    <location>
        <begin position="6"/>
        <end position="21"/>
    </location>
</feature>
<dbReference type="EMBL" id="FUWM01000008">
    <property type="protein sequence ID" value="SJZ53100.1"/>
    <property type="molecule type" value="Genomic_DNA"/>
</dbReference>
<dbReference type="InterPro" id="IPR005524">
    <property type="entry name" value="DUF318"/>
</dbReference>
<evidence type="ECO:0000256" key="4">
    <source>
        <dbReference type="ARBA" id="ARBA00022692"/>
    </source>
</evidence>
<sequence length="160" mass="17186">MLESTIIMAIISVVLFIIAYLKGDQLHIKGLKVSSNMLIKTAPLLIVAFILAGLIQVLIPQELIVEWLGAEAGVKGILIGWFAGLVTPGGPYVAFPLAVSIFKSGASLMAVITYVVAWSIWNISSLTFEVALIGPKFTVIRILSTAFIPPLIGMIIYIFG</sequence>
<dbReference type="OrthoDB" id="5465282at2"/>
<feature type="transmembrane region" description="Helical" evidence="7">
    <location>
        <begin position="79"/>
        <end position="99"/>
    </location>
</feature>
<keyword evidence="3" id="KW-1003">Cell membrane</keyword>